<proteinExistence type="predicted"/>
<name>A0AAN9AZQ4_9CAEN</name>
<dbReference type="PANTHER" id="PTHR45713:SF6">
    <property type="entry name" value="F5_8 TYPE C DOMAIN-CONTAINING PROTEIN"/>
    <property type="match status" value="1"/>
</dbReference>
<dbReference type="PANTHER" id="PTHR45713">
    <property type="entry name" value="FTP DOMAIN-CONTAINING PROTEIN"/>
    <property type="match status" value="1"/>
</dbReference>
<organism evidence="1 2">
    <name type="scientific">Littorina saxatilis</name>
    <dbReference type="NCBI Taxonomy" id="31220"/>
    <lineage>
        <taxon>Eukaryota</taxon>
        <taxon>Metazoa</taxon>
        <taxon>Spiralia</taxon>
        <taxon>Lophotrochozoa</taxon>
        <taxon>Mollusca</taxon>
        <taxon>Gastropoda</taxon>
        <taxon>Caenogastropoda</taxon>
        <taxon>Littorinimorpha</taxon>
        <taxon>Littorinoidea</taxon>
        <taxon>Littorinidae</taxon>
        <taxon>Littorina</taxon>
    </lineage>
</organism>
<sequence>MDKFVDIQQGSWWQVDMAATYKVYRLYVHARLDCCAELMDSFDVFVEDYAMTSNSSLTNKCASHRDNTVKAGSVILLTCDPSQLNQGRYVILLATPNHYIYVCEVRVMGHNVIVYQAGDSCAGQNEIKRCHLDHVCTKNICKIKFGSACTESNHMHCINGTTCDGGTCKLDFDADCTGNADMCRFEAACDPVRAKCKWNLNRACNTTDSCVSGTECDALNTCSEYTSSEAVHVTRTL</sequence>
<dbReference type="EMBL" id="JBAMIC010000014">
    <property type="protein sequence ID" value="KAK7096006.1"/>
    <property type="molecule type" value="Genomic_DNA"/>
</dbReference>
<evidence type="ECO:0000313" key="1">
    <source>
        <dbReference type="EMBL" id="KAK7096006.1"/>
    </source>
</evidence>
<accession>A0AAN9AZQ4</accession>
<dbReference type="InterPro" id="IPR008979">
    <property type="entry name" value="Galactose-bd-like_sf"/>
</dbReference>
<comment type="caution">
    <text evidence="1">The sequence shown here is derived from an EMBL/GenBank/DDBJ whole genome shotgun (WGS) entry which is preliminary data.</text>
</comment>
<evidence type="ECO:0000313" key="2">
    <source>
        <dbReference type="Proteomes" id="UP001374579"/>
    </source>
</evidence>
<dbReference type="SUPFAM" id="SSF49785">
    <property type="entry name" value="Galactose-binding domain-like"/>
    <property type="match status" value="1"/>
</dbReference>
<dbReference type="Pfam" id="PF22633">
    <property type="entry name" value="F5_F8_type_C_2"/>
    <property type="match status" value="1"/>
</dbReference>
<dbReference type="Gene3D" id="2.60.120.260">
    <property type="entry name" value="Galactose-binding domain-like"/>
    <property type="match status" value="1"/>
</dbReference>
<dbReference type="Proteomes" id="UP001374579">
    <property type="component" value="Unassembled WGS sequence"/>
</dbReference>
<dbReference type="AlphaFoldDB" id="A0AAN9AZQ4"/>
<gene>
    <name evidence="1" type="ORF">V1264_005354</name>
</gene>
<protein>
    <submittedName>
        <fullName evidence="1">Uncharacterized protein</fullName>
    </submittedName>
</protein>
<dbReference type="InterPro" id="IPR051941">
    <property type="entry name" value="BG_Antigen-Binding_Lectin"/>
</dbReference>
<reference evidence="1 2" key="1">
    <citation type="submission" date="2024-02" db="EMBL/GenBank/DDBJ databases">
        <title>Chromosome-scale genome assembly of the rough periwinkle Littorina saxatilis.</title>
        <authorList>
            <person name="De Jode A."/>
            <person name="Faria R."/>
            <person name="Formenti G."/>
            <person name="Sims Y."/>
            <person name="Smith T.P."/>
            <person name="Tracey A."/>
            <person name="Wood J.M.D."/>
            <person name="Zagrodzka Z.B."/>
            <person name="Johannesson K."/>
            <person name="Butlin R.K."/>
            <person name="Leder E.H."/>
        </authorList>
    </citation>
    <scope>NUCLEOTIDE SEQUENCE [LARGE SCALE GENOMIC DNA]</scope>
    <source>
        <strain evidence="1">Snail1</strain>
        <tissue evidence="1">Muscle</tissue>
    </source>
</reference>
<keyword evidence="2" id="KW-1185">Reference proteome</keyword>